<evidence type="ECO:0000313" key="2">
    <source>
        <dbReference type="Proteomes" id="UP001437460"/>
    </source>
</evidence>
<dbReference type="RefSeq" id="WP_349230010.1">
    <property type="nucleotide sequence ID" value="NZ_JBBMFJ010000028.1"/>
</dbReference>
<dbReference type="Pfam" id="PF14199">
    <property type="entry name" value="DUF4317"/>
    <property type="match status" value="1"/>
</dbReference>
<dbReference type="InterPro" id="IPR025466">
    <property type="entry name" value="DUF4317"/>
</dbReference>
<accession>A0ABV1HQ35</accession>
<name>A0ABV1HQ35_9FIRM</name>
<proteinExistence type="predicted"/>
<reference evidence="1 2" key="1">
    <citation type="submission" date="2024-03" db="EMBL/GenBank/DDBJ databases">
        <title>Human intestinal bacterial collection.</title>
        <authorList>
            <person name="Pauvert C."/>
            <person name="Hitch T.C.A."/>
            <person name="Clavel T."/>
        </authorList>
    </citation>
    <scope>NUCLEOTIDE SEQUENCE [LARGE SCALE GENOMIC DNA]</scope>
    <source>
        <strain evidence="1 2">CLA-AP-H27</strain>
    </source>
</reference>
<evidence type="ECO:0000313" key="1">
    <source>
        <dbReference type="EMBL" id="MEQ2563942.1"/>
    </source>
</evidence>
<organism evidence="1 2">
    <name type="scientific">Ventrimonas faecis</name>
    <dbReference type="NCBI Taxonomy" id="3133170"/>
    <lineage>
        <taxon>Bacteria</taxon>
        <taxon>Bacillati</taxon>
        <taxon>Bacillota</taxon>
        <taxon>Clostridia</taxon>
        <taxon>Lachnospirales</taxon>
        <taxon>Lachnospiraceae</taxon>
        <taxon>Ventrimonas</taxon>
    </lineage>
</organism>
<comment type="caution">
    <text evidence="1">The sequence shown here is derived from an EMBL/GenBank/DDBJ whole genome shotgun (WGS) entry which is preliminary data.</text>
</comment>
<gene>
    <name evidence="1" type="ORF">WMO41_12340</name>
</gene>
<dbReference type="Proteomes" id="UP001437460">
    <property type="component" value="Unassembled WGS sequence"/>
</dbReference>
<protein>
    <submittedName>
        <fullName evidence="1">DUF4317 domain-containing protein</fullName>
    </submittedName>
</protein>
<keyword evidence="2" id="KW-1185">Reference proteome</keyword>
<dbReference type="EMBL" id="JBBMFJ010000028">
    <property type="protein sequence ID" value="MEQ2563942.1"/>
    <property type="molecule type" value="Genomic_DNA"/>
</dbReference>
<sequence length="382" mass="43329">MIKKEIAEIKRQFTPANCSISRICGCYVDGEKNKKAEFKEAFLSLPEEDMFKYFELLRKNLSGTLGKNLINLEFPLAAEEEGGPHEFLLKLRNSRLQDDALLDAFYDRIIENYDYVGNYLILLIHDAYDIPGKTSDGIEMEDASDEVYSYILCSICPVDLSKPGLSYNELEGSFQNRIRDWVVQMPQLGFLFPAFNDRSTDLHSTLYYSKDSDDLHDAFIEQMLGCPLPLPAGYQKESFQTIIEETLGDACDYETVKTIHENLSELIEEHKDEPEPLVLDKYQVRNLLEHSGIEEEQLESFDQNFDETAGEKASIYASNIANTRAFEVKTPDVIIKVNPDRTDLIETREIDGRQCLVIAIDGGVEVNGIAVTPGTPTKKSEE</sequence>